<dbReference type="AlphaFoldDB" id="A0A813UG53"/>
<dbReference type="Proteomes" id="UP000663823">
    <property type="component" value="Unassembled WGS sequence"/>
</dbReference>
<dbReference type="EMBL" id="CAJNOH010000262">
    <property type="protein sequence ID" value="CAF0973934.1"/>
    <property type="molecule type" value="Genomic_DNA"/>
</dbReference>
<keyword evidence="2" id="KW-0472">Membrane</keyword>
<accession>A0A813UG53</accession>
<evidence type="ECO:0000256" key="1">
    <source>
        <dbReference type="SAM" id="MobiDB-lite"/>
    </source>
</evidence>
<dbReference type="Proteomes" id="UP000663864">
    <property type="component" value="Unassembled WGS sequence"/>
</dbReference>
<dbReference type="EMBL" id="CAJNOL010000380">
    <property type="protein sequence ID" value="CAF1038361.1"/>
    <property type="molecule type" value="Genomic_DNA"/>
</dbReference>
<dbReference type="Proteomes" id="UP000663882">
    <property type="component" value="Unassembled WGS sequence"/>
</dbReference>
<keyword evidence="11" id="KW-1185">Reference proteome</keyword>
<dbReference type="Proteomes" id="UP000663836">
    <property type="component" value="Unassembled WGS sequence"/>
</dbReference>
<evidence type="ECO:0000313" key="6">
    <source>
        <dbReference type="EMBL" id="CAF0973934.1"/>
    </source>
</evidence>
<proteinExistence type="predicted"/>
<dbReference type="EMBL" id="CAJOBD010009142">
    <property type="protein sequence ID" value="CAF4129030.1"/>
    <property type="molecule type" value="Genomic_DNA"/>
</dbReference>
<dbReference type="EMBL" id="CAJNOO010000157">
    <property type="protein sequence ID" value="CAF0833051.1"/>
    <property type="molecule type" value="Genomic_DNA"/>
</dbReference>
<organism evidence="3 12">
    <name type="scientific">Rotaria sordida</name>
    <dbReference type="NCBI Taxonomy" id="392033"/>
    <lineage>
        <taxon>Eukaryota</taxon>
        <taxon>Metazoa</taxon>
        <taxon>Spiralia</taxon>
        <taxon>Gnathifera</taxon>
        <taxon>Rotifera</taxon>
        <taxon>Eurotatoria</taxon>
        <taxon>Bdelloidea</taxon>
        <taxon>Philodinida</taxon>
        <taxon>Philodinidae</taxon>
        <taxon>Rotaria</taxon>
    </lineage>
</organism>
<dbReference type="EMBL" id="CAJOBE010003651">
    <property type="protein sequence ID" value="CAF3893023.1"/>
    <property type="molecule type" value="Genomic_DNA"/>
</dbReference>
<feature type="region of interest" description="Disordered" evidence="1">
    <location>
        <begin position="37"/>
        <end position="61"/>
    </location>
</feature>
<comment type="caution">
    <text evidence="3">The sequence shown here is derived from an EMBL/GenBank/DDBJ whole genome shotgun (WGS) entry which is preliminary data.</text>
</comment>
<gene>
    <name evidence="9" type="ORF">FNK824_LOCUS20162</name>
    <name evidence="10" type="ORF">JBS370_LOCUS32979</name>
    <name evidence="7" type="ORF">JXQ802_LOCUS16017</name>
    <name evidence="8" type="ORF">OTI717_LOCUS22888</name>
    <name evidence="6" type="ORF">PYM288_LOCUS13260</name>
    <name evidence="4" type="ORF">RFH988_LOCUS5542</name>
    <name evidence="3" type="ORF">SEV965_LOCUS2001</name>
    <name evidence="5" type="ORF">ZHD862_LOCUS4066</name>
</gene>
<dbReference type="EMBL" id="CAJNOT010000094">
    <property type="protein sequence ID" value="CAF0834863.1"/>
    <property type="molecule type" value="Genomic_DNA"/>
</dbReference>
<evidence type="ECO:0000313" key="4">
    <source>
        <dbReference type="EMBL" id="CAF0833051.1"/>
    </source>
</evidence>
<feature type="compositionally biased region" description="Low complexity" evidence="1">
    <location>
        <begin position="44"/>
        <end position="56"/>
    </location>
</feature>
<evidence type="ECO:0000313" key="12">
    <source>
        <dbReference type="Proteomes" id="UP000663889"/>
    </source>
</evidence>
<dbReference type="Proteomes" id="UP000663870">
    <property type="component" value="Unassembled WGS sequence"/>
</dbReference>
<name>A0A813UG53_9BILA</name>
<keyword evidence="2" id="KW-0812">Transmembrane</keyword>
<evidence type="ECO:0000313" key="8">
    <source>
        <dbReference type="EMBL" id="CAF3883560.1"/>
    </source>
</evidence>
<dbReference type="Proteomes" id="UP000663854">
    <property type="component" value="Unassembled WGS sequence"/>
</dbReference>
<evidence type="ECO:0000256" key="2">
    <source>
        <dbReference type="SAM" id="Phobius"/>
    </source>
</evidence>
<evidence type="ECO:0000313" key="5">
    <source>
        <dbReference type="EMBL" id="CAF0834863.1"/>
    </source>
</evidence>
<evidence type="ECO:0000313" key="10">
    <source>
        <dbReference type="EMBL" id="CAF4129030.1"/>
    </source>
</evidence>
<dbReference type="EMBL" id="CAJNOU010000042">
    <property type="protein sequence ID" value="CAF0828675.1"/>
    <property type="molecule type" value="Genomic_DNA"/>
</dbReference>
<dbReference type="EMBL" id="CAJOAX010003981">
    <property type="protein sequence ID" value="CAF3883560.1"/>
    <property type="molecule type" value="Genomic_DNA"/>
</dbReference>
<keyword evidence="2" id="KW-1133">Transmembrane helix</keyword>
<dbReference type="Proteomes" id="UP000663874">
    <property type="component" value="Unassembled WGS sequence"/>
</dbReference>
<feature type="transmembrane region" description="Helical" evidence="2">
    <location>
        <begin position="91"/>
        <end position="108"/>
    </location>
</feature>
<evidence type="ECO:0000313" key="3">
    <source>
        <dbReference type="EMBL" id="CAF0828675.1"/>
    </source>
</evidence>
<protein>
    <submittedName>
        <fullName evidence="3">Uncharacterized protein</fullName>
    </submittedName>
</protein>
<evidence type="ECO:0000313" key="9">
    <source>
        <dbReference type="EMBL" id="CAF3893023.1"/>
    </source>
</evidence>
<evidence type="ECO:0000313" key="7">
    <source>
        <dbReference type="EMBL" id="CAF1038361.1"/>
    </source>
</evidence>
<dbReference type="Proteomes" id="UP000663889">
    <property type="component" value="Unassembled WGS sequence"/>
</dbReference>
<evidence type="ECO:0000313" key="11">
    <source>
        <dbReference type="Proteomes" id="UP000663870"/>
    </source>
</evidence>
<sequence>MSDEFGVVGEVEANGEYAADGGVEAVAPLLVEDNVSTEAAQGTSSNASISPNSSHSTGSVRDELRTLTGSITQLNTSLNKLDGHIVRLEKVVLSVLVLSSITSIMFIIHTMKK</sequence>
<reference evidence="3" key="1">
    <citation type="submission" date="2021-02" db="EMBL/GenBank/DDBJ databases">
        <authorList>
            <person name="Nowell W R."/>
        </authorList>
    </citation>
    <scope>NUCLEOTIDE SEQUENCE</scope>
</reference>